<dbReference type="InterPro" id="IPR040273">
    <property type="entry name" value="PIP1"/>
</dbReference>
<evidence type="ECO:0000313" key="1">
    <source>
        <dbReference type="EMBL" id="CAL0320166.1"/>
    </source>
</evidence>
<sequence>MMNSRKEYTLLNIVTVFVIFVAILVSDSESGVEASRVLSGSQVFGRANYLNTYTSAYEETKNTMAFWLQRLASGPSPKGRGH</sequence>
<dbReference type="AlphaFoldDB" id="A0AAV1XF01"/>
<proteinExistence type="predicted"/>
<name>A0AAV1XF01_LUPLU</name>
<protein>
    <recommendedName>
        <fullName evidence="3">Transmembrane protein</fullName>
    </recommendedName>
</protein>
<dbReference type="PANTHER" id="PTHR37245:SF4">
    <property type="entry name" value="PAMP-INDUCED SECRETED PEPTIDE 1"/>
    <property type="match status" value="1"/>
</dbReference>
<dbReference type="EMBL" id="CAXHTB010000014">
    <property type="protein sequence ID" value="CAL0320166.1"/>
    <property type="molecule type" value="Genomic_DNA"/>
</dbReference>
<evidence type="ECO:0000313" key="2">
    <source>
        <dbReference type="Proteomes" id="UP001497480"/>
    </source>
</evidence>
<reference evidence="1 2" key="1">
    <citation type="submission" date="2024-03" db="EMBL/GenBank/DDBJ databases">
        <authorList>
            <person name="Martinez-Hernandez J."/>
        </authorList>
    </citation>
    <scope>NUCLEOTIDE SEQUENCE [LARGE SCALE GENOMIC DNA]</scope>
</reference>
<comment type="caution">
    <text evidence="1">The sequence shown here is derived from an EMBL/GenBank/DDBJ whole genome shotgun (WGS) entry which is preliminary data.</text>
</comment>
<dbReference type="GO" id="GO:0006952">
    <property type="term" value="P:defense response"/>
    <property type="evidence" value="ECO:0007669"/>
    <property type="project" value="InterPro"/>
</dbReference>
<evidence type="ECO:0008006" key="3">
    <source>
        <dbReference type="Google" id="ProtNLM"/>
    </source>
</evidence>
<gene>
    <name evidence="1" type="ORF">LLUT_LOCUS21226</name>
</gene>
<dbReference type="PANTHER" id="PTHR37245">
    <property type="entry name" value="PAMP-INDUCED SECRETED PEPTIDE 1"/>
    <property type="match status" value="1"/>
</dbReference>
<organism evidence="1 2">
    <name type="scientific">Lupinus luteus</name>
    <name type="common">European yellow lupine</name>
    <dbReference type="NCBI Taxonomy" id="3873"/>
    <lineage>
        <taxon>Eukaryota</taxon>
        <taxon>Viridiplantae</taxon>
        <taxon>Streptophyta</taxon>
        <taxon>Embryophyta</taxon>
        <taxon>Tracheophyta</taxon>
        <taxon>Spermatophyta</taxon>
        <taxon>Magnoliopsida</taxon>
        <taxon>eudicotyledons</taxon>
        <taxon>Gunneridae</taxon>
        <taxon>Pentapetalae</taxon>
        <taxon>rosids</taxon>
        <taxon>fabids</taxon>
        <taxon>Fabales</taxon>
        <taxon>Fabaceae</taxon>
        <taxon>Papilionoideae</taxon>
        <taxon>50 kb inversion clade</taxon>
        <taxon>genistoids sensu lato</taxon>
        <taxon>core genistoids</taxon>
        <taxon>Genisteae</taxon>
        <taxon>Lupinus</taxon>
    </lineage>
</organism>
<dbReference type="Proteomes" id="UP001497480">
    <property type="component" value="Unassembled WGS sequence"/>
</dbReference>
<accession>A0AAV1XF01</accession>
<keyword evidence="2" id="KW-1185">Reference proteome</keyword>